<dbReference type="PANTHER" id="PTHR43872">
    <property type="entry name" value="MONOOXYGENASE, PUTATIVE (AFU_ORTHOLOGUE AFUA_8G02570)-RELATED"/>
    <property type="match status" value="1"/>
</dbReference>
<evidence type="ECO:0000256" key="4">
    <source>
        <dbReference type="ARBA" id="ARBA00022827"/>
    </source>
</evidence>
<sequence length="477" mass="52335">MSEHVDVLIVGAGISGISAAHHVLSALPDRSCAVLEARDSLGGTWDLFRYPGVRSDSDMHTLGYRFRPWSLPESIAPGGAIRDYLGDTAARSGVTDRIRLRHRVSRAEWSSADNRWVVHAEHDGEPVVLTCDFLHLCAGYYRYDRGYRPDFPGLADFGGRVVHPQQWPDDLDCAGKRVVVIGSGATAITLLPALAPSAGHVTMLQRSPGYVASVPNDDRIARALRRVGGHGAVRWRNIALSSGLYHLSRRAPKLVKRLLLKDVARRLPANYPVREHFAPRYDPWDQRLCVAPDGDLFTAISSGRASVVTDRIARFTRTGIELASGRELPADVVVTATGLNLLPLGGIDLVVDGEPVRLPDKLVYRGTMLSDVPNLVFTVGYTNASWTLKADLVSEFLVRVLRHMAEHGYRRCAPHTDNAGMATRPLLDLSAGYVRRSVHEFPRAGAEGPWKPVRGYLPDIVSLRHRPVADGALVFTA</sequence>
<evidence type="ECO:0000256" key="5">
    <source>
        <dbReference type="ARBA" id="ARBA00022857"/>
    </source>
</evidence>
<dbReference type="Gene3D" id="3.50.50.60">
    <property type="entry name" value="FAD/NAD(P)-binding domain"/>
    <property type="match status" value="3"/>
</dbReference>
<dbReference type="EMBL" id="CP023445">
    <property type="protein sequence ID" value="ATE54159.1"/>
    <property type="molecule type" value="Genomic_DNA"/>
</dbReference>
<protein>
    <submittedName>
        <fullName evidence="8">FAD-containing monooxygenase EthA</fullName>
    </submittedName>
</protein>
<organism evidence="8 9">
    <name type="scientific">Actinosynnema pretiosum</name>
    <dbReference type="NCBI Taxonomy" id="42197"/>
    <lineage>
        <taxon>Bacteria</taxon>
        <taxon>Bacillati</taxon>
        <taxon>Actinomycetota</taxon>
        <taxon>Actinomycetes</taxon>
        <taxon>Pseudonocardiales</taxon>
        <taxon>Pseudonocardiaceae</taxon>
        <taxon>Actinosynnema</taxon>
    </lineage>
</organism>
<evidence type="ECO:0000256" key="3">
    <source>
        <dbReference type="ARBA" id="ARBA00022630"/>
    </source>
</evidence>
<dbReference type="Pfam" id="PF13450">
    <property type="entry name" value="NAD_binding_8"/>
    <property type="match status" value="1"/>
</dbReference>
<keyword evidence="5" id="KW-0521">NADP</keyword>
<keyword evidence="6" id="KW-0560">Oxidoreductase</keyword>
<dbReference type="FunFam" id="3.50.50.60:FF:000228">
    <property type="entry name" value="FAD-containing monooxygenase EthA"/>
    <property type="match status" value="1"/>
</dbReference>
<keyword evidence="9" id="KW-1185">Reference proteome</keyword>
<dbReference type="InterPro" id="IPR036188">
    <property type="entry name" value="FAD/NAD-bd_sf"/>
</dbReference>
<proteinExistence type="inferred from homology"/>
<dbReference type="InterPro" id="IPR020946">
    <property type="entry name" value="Flavin_mOase-like"/>
</dbReference>
<dbReference type="InterPro" id="IPR051820">
    <property type="entry name" value="FAD-binding_MO"/>
</dbReference>
<dbReference type="Pfam" id="PF00743">
    <property type="entry name" value="FMO-like"/>
    <property type="match status" value="1"/>
</dbReference>
<dbReference type="GO" id="GO:0050660">
    <property type="term" value="F:flavin adenine dinucleotide binding"/>
    <property type="evidence" value="ECO:0007669"/>
    <property type="project" value="InterPro"/>
</dbReference>
<dbReference type="AlphaFoldDB" id="A0A290Z5A7"/>
<name>A0A290Z5A7_9PSEU</name>
<dbReference type="RefSeq" id="WP_096493079.1">
    <property type="nucleotide sequence ID" value="NZ_CP023445.1"/>
</dbReference>
<comment type="similarity">
    <text evidence="2">Belongs to the FAD-binding monooxygenase family.</text>
</comment>
<keyword evidence="7 8" id="KW-0503">Monooxygenase</keyword>
<gene>
    <name evidence="8" type="ORF">CNX65_13385</name>
</gene>
<dbReference type="GO" id="GO:0004499">
    <property type="term" value="F:N,N-dimethylaniline monooxygenase activity"/>
    <property type="evidence" value="ECO:0007669"/>
    <property type="project" value="InterPro"/>
</dbReference>
<evidence type="ECO:0000256" key="1">
    <source>
        <dbReference type="ARBA" id="ARBA00001974"/>
    </source>
</evidence>
<evidence type="ECO:0000256" key="2">
    <source>
        <dbReference type="ARBA" id="ARBA00010139"/>
    </source>
</evidence>
<keyword evidence="3" id="KW-0285">Flavoprotein</keyword>
<evidence type="ECO:0000313" key="9">
    <source>
        <dbReference type="Proteomes" id="UP000218505"/>
    </source>
</evidence>
<evidence type="ECO:0000313" key="8">
    <source>
        <dbReference type="EMBL" id="ATE54159.1"/>
    </source>
</evidence>
<dbReference type="Proteomes" id="UP000218505">
    <property type="component" value="Chromosome"/>
</dbReference>
<dbReference type="PANTHER" id="PTHR43872:SF1">
    <property type="entry name" value="MONOOXYGENASE, PUTATIVE (AFU_ORTHOLOGUE AFUA_8G02570)-RELATED"/>
    <property type="match status" value="1"/>
</dbReference>
<dbReference type="GO" id="GO:0050661">
    <property type="term" value="F:NADP binding"/>
    <property type="evidence" value="ECO:0007669"/>
    <property type="project" value="InterPro"/>
</dbReference>
<evidence type="ECO:0000256" key="6">
    <source>
        <dbReference type="ARBA" id="ARBA00023002"/>
    </source>
</evidence>
<dbReference type="SUPFAM" id="SSF51905">
    <property type="entry name" value="FAD/NAD(P)-binding domain"/>
    <property type="match status" value="2"/>
</dbReference>
<reference evidence="8" key="1">
    <citation type="submission" date="2017-09" db="EMBL/GenBank/DDBJ databases">
        <title>Complete Genome Sequence of ansamitocin-producing Bacterium Actinosynnema pretiosum X47.</title>
        <authorList>
            <person name="Cao G."/>
            <person name="Zong G."/>
            <person name="Zhong C."/>
            <person name="Fu J."/>
        </authorList>
    </citation>
    <scope>NUCLEOTIDE SEQUENCE [LARGE SCALE GENOMIC DNA]</scope>
    <source>
        <strain evidence="8">X47</strain>
    </source>
</reference>
<comment type="cofactor">
    <cofactor evidence="1">
        <name>FAD</name>
        <dbReference type="ChEBI" id="CHEBI:57692"/>
    </cofactor>
</comment>
<dbReference type="KEGG" id="apre:CNX65_13385"/>
<evidence type="ECO:0000256" key="7">
    <source>
        <dbReference type="ARBA" id="ARBA00023033"/>
    </source>
</evidence>
<keyword evidence="4" id="KW-0274">FAD</keyword>
<accession>A0A290Z5A7</accession>